<reference evidence="2" key="1">
    <citation type="submission" date="2021-08" db="EMBL/GenBank/DDBJ databases">
        <authorList>
            <person name="Misof B."/>
            <person name="Oliver O."/>
            <person name="Podsiadlowski L."/>
            <person name="Donath A."/>
            <person name="Peters R."/>
            <person name="Mayer C."/>
            <person name="Rust J."/>
            <person name="Gunkel S."/>
            <person name="Lesny P."/>
            <person name="Martin S."/>
            <person name="Oeyen J.P."/>
            <person name="Petersen M."/>
            <person name="Panagiotis P."/>
            <person name="Wilbrandt J."/>
            <person name="Tanja T."/>
        </authorList>
    </citation>
    <scope>NUCLEOTIDE SEQUENCE</scope>
    <source>
        <strain evidence="2">GBR_01_08_01A</strain>
        <tissue evidence="2">Thorax + abdomen</tissue>
    </source>
</reference>
<dbReference type="GO" id="GO:0071897">
    <property type="term" value="P:DNA biosynthetic process"/>
    <property type="evidence" value="ECO:0007669"/>
    <property type="project" value="UniProtKB-ARBA"/>
</dbReference>
<evidence type="ECO:0000313" key="3">
    <source>
        <dbReference type="Proteomes" id="UP001258017"/>
    </source>
</evidence>
<feature type="compositionally biased region" description="Basic and acidic residues" evidence="1">
    <location>
        <begin position="75"/>
        <end position="99"/>
    </location>
</feature>
<accession>A0AAD9RFI6</accession>
<dbReference type="Proteomes" id="UP001258017">
    <property type="component" value="Unassembled WGS sequence"/>
</dbReference>
<feature type="region of interest" description="Disordered" evidence="1">
    <location>
        <begin position="74"/>
        <end position="99"/>
    </location>
</feature>
<evidence type="ECO:0000256" key="1">
    <source>
        <dbReference type="SAM" id="MobiDB-lite"/>
    </source>
</evidence>
<dbReference type="InterPro" id="IPR043502">
    <property type="entry name" value="DNA/RNA_pol_sf"/>
</dbReference>
<gene>
    <name evidence="2" type="ORF">KPH14_011854</name>
</gene>
<protein>
    <recommendedName>
        <fullName evidence="4">Peptidase aspartic putative domain-containing protein</fullName>
    </recommendedName>
</protein>
<dbReference type="EMBL" id="JAIFRP010000159">
    <property type="protein sequence ID" value="KAK2578820.1"/>
    <property type="molecule type" value="Genomic_DNA"/>
</dbReference>
<dbReference type="PANTHER" id="PTHR47331">
    <property type="entry name" value="PHD-TYPE DOMAIN-CONTAINING PROTEIN"/>
    <property type="match status" value="1"/>
</dbReference>
<proteinExistence type="predicted"/>
<organism evidence="2 3">
    <name type="scientific">Odynerus spinipes</name>
    <dbReference type="NCBI Taxonomy" id="1348599"/>
    <lineage>
        <taxon>Eukaryota</taxon>
        <taxon>Metazoa</taxon>
        <taxon>Ecdysozoa</taxon>
        <taxon>Arthropoda</taxon>
        <taxon>Hexapoda</taxon>
        <taxon>Insecta</taxon>
        <taxon>Pterygota</taxon>
        <taxon>Neoptera</taxon>
        <taxon>Endopterygota</taxon>
        <taxon>Hymenoptera</taxon>
        <taxon>Apocrita</taxon>
        <taxon>Aculeata</taxon>
        <taxon>Vespoidea</taxon>
        <taxon>Vespidae</taxon>
        <taxon>Eumeninae</taxon>
        <taxon>Odynerus</taxon>
    </lineage>
</organism>
<comment type="caution">
    <text evidence="2">The sequence shown here is derived from an EMBL/GenBank/DDBJ whole genome shotgun (WGS) entry which is preliminary data.</text>
</comment>
<name>A0AAD9RFI6_9HYME</name>
<dbReference type="AlphaFoldDB" id="A0AAD9RFI6"/>
<evidence type="ECO:0008006" key="4">
    <source>
        <dbReference type="Google" id="ProtNLM"/>
    </source>
</evidence>
<keyword evidence="3" id="KW-1185">Reference proteome</keyword>
<sequence>MLFALVESSLPEELLRVWQRSNSVHNVTTEDAEGATQSKDRLIRLIKFLEGEVQNELRISMAVKDFDLKTSSNTDADKIKSNATDHESANCEKAKGMSLTERRESVRKKHACFNCLKTGHGFKTCRVNLKCAWCKRRHVILMCPEMEKREMASKSIGTERSECSLANFCSDPQVFMQTLRVKLRNDHSEIVIRAIIDTGSQKSYITEEAAARMCYDSIAEQVMSHSLFGGWKSGAVKHKSYIVRLKSLDDSYSCKFVARDQKIICEDIPPVKNGMWSEEVERLNVEITDMDSVGSSISVMIGADIAGKLFTGRRHILKCGLVSLETWLGWTVMGKVPEMESREDATLITTSMFVSNDVTDLWALDVLEGRYEVQLPWLERHPPLNHNRDAAVRRLQLTVKRLKMDGLYEDYSSIFDEWLAEGINEYVPVKEVDSWGHYLPHRHVVKENSTTKIRPVFDVSAKEQGFPSLNECLEKGPNLIELIASVLLRFREGNIGVISDIRKAFLQISIDAKDRDFLRF</sequence>
<evidence type="ECO:0000313" key="2">
    <source>
        <dbReference type="EMBL" id="KAK2578820.1"/>
    </source>
</evidence>
<dbReference type="PANTHER" id="PTHR47331:SF5">
    <property type="entry name" value="RIBONUCLEASE H"/>
    <property type="match status" value="1"/>
</dbReference>
<dbReference type="SUPFAM" id="SSF56672">
    <property type="entry name" value="DNA/RNA polymerases"/>
    <property type="match status" value="1"/>
</dbReference>
<reference evidence="2" key="2">
    <citation type="journal article" date="2023" name="Commun. Biol.">
        <title>Intrasexual cuticular hydrocarbon dimorphism in a wasp sheds light on hydrocarbon biosynthesis genes in Hymenoptera.</title>
        <authorList>
            <person name="Moris V.C."/>
            <person name="Podsiadlowski L."/>
            <person name="Martin S."/>
            <person name="Oeyen J.P."/>
            <person name="Donath A."/>
            <person name="Petersen M."/>
            <person name="Wilbrandt J."/>
            <person name="Misof B."/>
            <person name="Liedtke D."/>
            <person name="Thamm M."/>
            <person name="Scheiner R."/>
            <person name="Schmitt T."/>
            <person name="Niehuis O."/>
        </authorList>
    </citation>
    <scope>NUCLEOTIDE SEQUENCE</scope>
    <source>
        <strain evidence="2">GBR_01_08_01A</strain>
    </source>
</reference>